<dbReference type="SMART" id="SM00028">
    <property type="entry name" value="TPR"/>
    <property type="match status" value="6"/>
</dbReference>
<reference evidence="1 2" key="1">
    <citation type="submission" date="2019-08" db="EMBL/GenBank/DDBJ databases">
        <title>Draft genome sequence of Chryseobacterium sp. Gsoil 183.</title>
        <authorList>
            <person name="Im W.-T."/>
        </authorList>
    </citation>
    <scope>NUCLEOTIDE SEQUENCE [LARGE SCALE GENOMIC DNA]</scope>
    <source>
        <strain evidence="1 2">Gsoil 183</strain>
    </source>
</reference>
<gene>
    <name evidence="1" type="ORF">FW781_18725</name>
</gene>
<name>A0A5D8ZLX1_9FLAO</name>
<sequence length="378" mass="43027">MMKIGICLCIVVSCFNTITAQSAKIDTEKLLEYYETQRYADAAQYLQSIYPGDTQDVKALSQIAYCNMMAGKLPEAEKNYIKINTLQPNSLSTLFSLAGINSRRGNATNAKTYLQQIIQLDSLNFNAYKQLAIYAETPETKLNYLKKAHSLNSIDPDVAYDLSQTYSGLKQYQPAYDALKTAIASDTENFTLQQALLPVANQLAKYPEVIEIGEKLLKNHADVNIMNDMGQAYFYVKDYQRCISLYKILEDMGVQNEGTLYFMALSYRELKDYNNAAIYAQKTIDEAISDHTTLYYAALAGIYEAKNQYNDAVTAYKRGLTFGTSNIIYYRLGLLYDLNLKQPKNAFTYYQMYLKNHPDQEKEKDQIAYAKSRVSILK</sequence>
<keyword evidence="2" id="KW-1185">Reference proteome</keyword>
<organism evidence="1 2">
    <name type="scientific">Chryseobacterium panacisoli</name>
    <dbReference type="NCBI Taxonomy" id="1807141"/>
    <lineage>
        <taxon>Bacteria</taxon>
        <taxon>Pseudomonadati</taxon>
        <taxon>Bacteroidota</taxon>
        <taxon>Flavobacteriia</taxon>
        <taxon>Flavobacteriales</taxon>
        <taxon>Weeksellaceae</taxon>
        <taxon>Chryseobacterium group</taxon>
        <taxon>Chryseobacterium</taxon>
    </lineage>
</organism>
<proteinExistence type="predicted"/>
<dbReference type="RefSeq" id="WP_149388805.1">
    <property type="nucleotide sequence ID" value="NZ_VTRU01000005.1"/>
</dbReference>
<dbReference type="Pfam" id="PF13174">
    <property type="entry name" value="TPR_6"/>
    <property type="match status" value="1"/>
</dbReference>
<dbReference type="PANTHER" id="PTHR12558:SF13">
    <property type="entry name" value="CELL DIVISION CYCLE PROTEIN 27 HOMOLOG"/>
    <property type="match status" value="1"/>
</dbReference>
<protein>
    <submittedName>
        <fullName evidence="1">Tetratricopeptide repeat protein</fullName>
    </submittedName>
</protein>
<evidence type="ECO:0000313" key="2">
    <source>
        <dbReference type="Proteomes" id="UP000323884"/>
    </source>
</evidence>
<dbReference type="Gene3D" id="1.25.40.10">
    <property type="entry name" value="Tetratricopeptide repeat domain"/>
    <property type="match status" value="3"/>
</dbReference>
<comment type="caution">
    <text evidence="1">The sequence shown here is derived from an EMBL/GenBank/DDBJ whole genome shotgun (WGS) entry which is preliminary data.</text>
</comment>
<dbReference type="PANTHER" id="PTHR12558">
    <property type="entry name" value="CELL DIVISION CYCLE 16,23,27"/>
    <property type="match status" value="1"/>
</dbReference>
<dbReference type="Proteomes" id="UP000323884">
    <property type="component" value="Unassembled WGS sequence"/>
</dbReference>
<dbReference type="SUPFAM" id="SSF48452">
    <property type="entry name" value="TPR-like"/>
    <property type="match status" value="1"/>
</dbReference>
<dbReference type="InterPro" id="IPR019734">
    <property type="entry name" value="TPR_rpt"/>
</dbReference>
<dbReference type="AlphaFoldDB" id="A0A5D8ZLX1"/>
<dbReference type="InterPro" id="IPR011990">
    <property type="entry name" value="TPR-like_helical_dom_sf"/>
</dbReference>
<dbReference type="EMBL" id="VTRU01000005">
    <property type="protein sequence ID" value="TZF93724.1"/>
    <property type="molecule type" value="Genomic_DNA"/>
</dbReference>
<evidence type="ECO:0000313" key="1">
    <source>
        <dbReference type="EMBL" id="TZF93724.1"/>
    </source>
</evidence>
<accession>A0A5D8ZLX1</accession>
<dbReference type="OrthoDB" id="1221582at2"/>